<keyword evidence="2" id="KW-1185">Reference proteome</keyword>
<sequence>MSVCLFLSASRDRGLSAAEAADLLACVQQLARGVAPLRKLVAHVPAAPGGRDPFLEPESPPVCVMQFYFDDIGHLEAAAGEGGPLARLLDAEAFPLLAGCDWTQQAMLARPYAVAQPPQAEGAQDAFCTYLVAYEGPADDLHAWLAHYLRHHPPIMARLPDVREVEIYTRIDYCSDLRAQRSNAMQRNKVVFDNAAALARSLNSPVRQELRADFEAFPPFRGASPHYPMQSFIAFA</sequence>
<name>A0ABX5KC33_9BURK</name>
<comment type="caution">
    <text evidence="1">The sequence shown here is derived from an EMBL/GenBank/DDBJ whole genome shotgun (WGS) entry which is preliminary data.</text>
</comment>
<protein>
    <recommendedName>
        <fullName evidence="3">Ethyl tert-butyl ether degradation protein EthD</fullName>
    </recommendedName>
</protein>
<reference evidence="1 2" key="1">
    <citation type="submission" date="2018-05" db="EMBL/GenBank/DDBJ databases">
        <title>Genomic Encyclopedia of Type Strains, Phase IV (KMG-V): Genome sequencing to study the core and pangenomes of soil and plant-associated prokaryotes.</title>
        <authorList>
            <person name="Whitman W."/>
        </authorList>
    </citation>
    <scope>NUCLEOTIDE SEQUENCE [LARGE SCALE GENOMIC DNA]</scope>
    <source>
        <strain evidence="1 2">SCZa-39</strain>
    </source>
</reference>
<dbReference type="InterPro" id="IPR011008">
    <property type="entry name" value="Dimeric_a/b-barrel"/>
</dbReference>
<gene>
    <name evidence="1" type="ORF">C7402_13567</name>
</gene>
<proteinExistence type="predicted"/>
<accession>A0ABX5KC33</accession>
<organism evidence="1 2">
    <name type="scientific">Paraburkholderia unamae</name>
    <dbReference type="NCBI Taxonomy" id="219649"/>
    <lineage>
        <taxon>Bacteria</taxon>
        <taxon>Pseudomonadati</taxon>
        <taxon>Pseudomonadota</taxon>
        <taxon>Betaproteobacteria</taxon>
        <taxon>Burkholderiales</taxon>
        <taxon>Burkholderiaceae</taxon>
        <taxon>Paraburkholderia</taxon>
    </lineage>
</organism>
<evidence type="ECO:0000313" key="2">
    <source>
        <dbReference type="Proteomes" id="UP000245712"/>
    </source>
</evidence>
<dbReference type="SUPFAM" id="SSF54909">
    <property type="entry name" value="Dimeric alpha+beta barrel"/>
    <property type="match status" value="1"/>
</dbReference>
<evidence type="ECO:0000313" key="1">
    <source>
        <dbReference type="EMBL" id="PVX70763.1"/>
    </source>
</evidence>
<dbReference type="Gene3D" id="3.30.70.100">
    <property type="match status" value="1"/>
</dbReference>
<dbReference type="RefSeq" id="WP_116614708.1">
    <property type="nucleotide sequence ID" value="NZ_CAJZAT010000079.1"/>
</dbReference>
<dbReference type="Proteomes" id="UP000245712">
    <property type="component" value="Unassembled WGS sequence"/>
</dbReference>
<dbReference type="EMBL" id="QEOB01000035">
    <property type="protein sequence ID" value="PVX70763.1"/>
    <property type="molecule type" value="Genomic_DNA"/>
</dbReference>
<evidence type="ECO:0008006" key="3">
    <source>
        <dbReference type="Google" id="ProtNLM"/>
    </source>
</evidence>